<evidence type="ECO:0000256" key="20">
    <source>
        <dbReference type="ARBA" id="ARBA00023268"/>
    </source>
</evidence>
<evidence type="ECO:0000256" key="3">
    <source>
        <dbReference type="ARBA" id="ARBA00022612"/>
    </source>
</evidence>
<dbReference type="InterPro" id="IPR054722">
    <property type="entry name" value="PolX-like_BBD"/>
</dbReference>
<keyword evidence="12" id="KW-0067">ATP-binding</keyword>
<dbReference type="GO" id="GO:0003887">
    <property type="term" value="F:DNA-directed DNA polymerase activity"/>
    <property type="evidence" value="ECO:0007669"/>
    <property type="project" value="UniProtKB-KW"/>
</dbReference>
<comment type="function">
    <text evidence="1">The aspartyl protease (PR) mediates the proteolytic cleavages of the Gag and Gag-Pol polyproteins after assembly of the VLP.</text>
</comment>
<dbReference type="GO" id="GO:0006508">
    <property type="term" value="P:proteolysis"/>
    <property type="evidence" value="ECO:0007669"/>
    <property type="project" value="UniProtKB-KW"/>
</dbReference>
<keyword evidence="13" id="KW-0460">Magnesium</keyword>
<evidence type="ECO:0000256" key="22">
    <source>
        <dbReference type="ARBA" id="ARBA00049244"/>
    </source>
</evidence>
<dbReference type="GO" id="GO:0006310">
    <property type="term" value="P:DNA recombination"/>
    <property type="evidence" value="ECO:0007669"/>
    <property type="project" value="UniProtKB-KW"/>
</dbReference>
<keyword evidence="3" id="KW-1188">Viral release from host cell</keyword>
<dbReference type="InterPro" id="IPR025724">
    <property type="entry name" value="GAG-pre-integrase_dom"/>
</dbReference>
<dbReference type="PANTHER" id="PTHR42648:SF11">
    <property type="entry name" value="TRANSPOSON TY4-P GAG-POL POLYPROTEIN"/>
    <property type="match status" value="1"/>
</dbReference>
<evidence type="ECO:0000259" key="24">
    <source>
        <dbReference type="PROSITE" id="PS50994"/>
    </source>
</evidence>
<dbReference type="InterPro" id="IPR013103">
    <property type="entry name" value="RVT_2"/>
</dbReference>
<evidence type="ECO:0000256" key="16">
    <source>
        <dbReference type="ARBA" id="ARBA00022918"/>
    </source>
</evidence>
<evidence type="ECO:0000256" key="15">
    <source>
        <dbReference type="ARBA" id="ARBA00022908"/>
    </source>
</evidence>
<dbReference type="Proteomes" id="UP000765509">
    <property type="component" value="Unassembled WGS sequence"/>
</dbReference>
<keyword evidence="15" id="KW-0229">DNA integration</keyword>
<dbReference type="Pfam" id="PF25597">
    <property type="entry name" value="SH3_retrovirus"/>
    <property type="match status" value="1"/>
</dbReference>
<keyword evidence="26" id="KW-1185">Reference proteome</keyword>
<keyword evidence="10" id="KW-0255">Endonuclease</keyword>
<dbReference type="SUPFAM" id="SSF56672">
    <property type="entry name" value="DNA/RNA polymerases"/>
    <property type="match status" value="1"/>
</dbReference>
<feature type="region of interest" description="Disordered" evidence="23">
    <location>
        <begin position="1320"/>
        <end position="1346"/>
    </location>
</feature>
<keyword evidence="17" id="KW-0808">Transferase</keyword>
<protein>
    <recommendedName>
        <fullName evidence="24">Integrase catalytic domain-containing protein</fullName>
    </recommendedName>
</protein>
<dbReference type="GO" id="GO:0003723">
    <property type="term" value="F:RNA binding"/>
    <property type="evidence" value="ECO:0007669"/>
    <property type="project" value="UniProtKB-KW"/>
</dbReference>
<keyword evidence="9" id="KW-0064">Aspartyl protease</keyword>
<evidence type="ECO:0000256" key="11">
    <source>
        <dbReference type="ARBA" id="ARBA00022801"/>
    </source>
</evidence>
<dbReference type="Pfam" id="PF13976">
    <property type="entry name" value="gag_pre-integrs"/>
    <property type="match status" value="1"/>
</dbReference>
<dbReference type="InterPro" id="IPR057670">
    <property type="entry name" value="SH3_retrovirus"/>
</dbReference>
<proteinExistence type="predicted"/>
<evidence type="ECO:0000256" key="2">
    <source>
        <dbReference type="ARBA" id="ARBA00022578"/>
    </source>
</evidence>
<evidence type="ECO:0000256" key="23">
    <source>
        <dbReference type="SAM" id="MobiDB-lite"/>
    </source>
</evidence>
<keyword evidence="5" id="KW-0548">Nucleotidyltransferase</keyword>
<evidence type="ECO:0000256" key="1">
    <source>
        <dbReference type="ARBA" id="ARBA00002180"/>
    </source>
</evidence>
<comment type="catalytic activity">
    <reaction evidence="22">
        <text>DNA(n) + a 2'-deoxyribonucleoside 5'-triphosphate = DNA(n+1) + diphosphate</text>
        <dbReference type="Rhea" id="RHEA:22508"/>
        <dbReference type="Rhea" id="RHEA-COMP:17339"/>
        <dbReference type="Rhea" id="RHEA-COMP:17340"/>
        <dbReference type="ChEBI" id="CHEBI:33019"/>
        <dbReference type="ChEBI" id="CHEBI:61560"/>
        <dbReference type="ChEBI" id="CHEBI:173112"/>
        <dbReference type="EC" id="2.7.7.7"/>
    </reaction>
</comment>
<keyword evidence="17" id="KW-0239">DNA-directed DNA polymerase</keyword>
<evidence type="ECO:0000256" key="17">
    <source>
        <dbReference type="ARBA" id="ARBA00022932"/>
    </source>
</evidence>
<comment type="catalytic activity">
    <reaction evidence="21">
        <text>DNA(n) + a 2'-deoxyribonucleoside 5'-triphosphate = DNA(n+1) + diphosphate</text>
        <dbReference type="Rhea" id="RHEA:22508"/>
        <dbReference type="Rhea" id="RHEA-COMP:17339"/>
        <dbReference type="Rhea" id="RHEA-COMP:17340"/>
        <dbReference type="ChEBI" id="CHEBI:33019"/>
        <dbReference type="ChEBI" id="CHEBI:61560"/>
        <dbReference type="ChEBI" id="CHEBI:173112"/>
        <dbReference type="EC" id="2.7.7.49"/>
    </reaction>
</comment>
<keyword evidence="8" id="KW-0547">Nucleotide-binding</keyword>
<evidence type="ECO:0000256" key="10">
    <source>
        <dbReference type="ARBA" id="ARBA00022759"/>
    </source>
</evidence>
<evidence type="ECO:0000313" key="26">
    <source>
        <dbReference type="Proteomes" id="UP000765509"/>
    </source>
</evidence>
<evidence type="ECO:0000256" key="14">
    <source>
        <dbReference type="ARBA" id="ARBA00022884"/>
    </source>
</evidence>
<dbReference type="EMBL" id="AVOT02015317">
    <property type="protein sequence ID" value="MBW0499545.1"/>
    <property type="molecule type" value="Genomic_DNA"/>
</dbReference>
<dbReference type="GO" id="GO:0004519">
    <property type="term" value="F:endonuclease activity"/>
    <property type="evidence" value="ECO:0007669"/>
    <property type="project" value="UniProtKB-KW"/>
</dbReference>
<evidence type="ECO:0000256" key="21">
    <source>
        <dbReference type="ARBA" id="ARBA00048173"/>
    </source>
</evidence>
<keyword evidence="14" id="KW-0694">RNA-binding</keyword>
<dbReference type="GO" id="GO:0005634">
    <property type="term" value="C:nucleus"/>
    <property type="evidence" value="ECO:0007669"/>
    <property type="project" value="UniProtKB-ARBA"/>
</dbReference>
<keyword evidence="16" id="KW-0695">RNA-directed DNA polymerase</keyword>
<name>A0A9Q3DB91_9BASI</name>
<dbReference type="SUPFAM" id="SSF53098">
    <property type="entry name" value="Ribonuclease H-like"/>
    <property type="match status" value="1"/>
</dbReference>
<dbReference type="PANTHER" id="PTHR42648">
    <property type="entry name" value="TRANSPOSASE, PUTATIVE-RELATED"/>
    <property type="match status" value="1"/>
</dbReference>
<keyword evidence="4" id="KW-0645">Protease</keyword>
<dbReference type="PROSITE" id="PS50994">
    <property type="entry name" value="INTEGRASE"/>
    <property type="match status" value="1"/>
</dbReference>
<dbReference type="GO" id="GO:0004190">
    <property type="term" value="F:aspartic-type endopeptidase activity"/>
    <property type="evidence" value="ECO:0007669"/>
    <property type="project" value="UniProtKB-KW"/>
</dbReference>
<gene>
    <name evidence="25" type="ORF">O181_039260</name>
</gene>
<dbReference type="InterPro" id="IPR043502">
    <property type="entry name" value="DNA/RNA_pol_sf"/>
</dbReference>
<dbReference type="GO" id="GO:0046872">
    <property type="term" value="F:metal ion binding"/>
    <property type="evidence" value="ECO:0007669"/>
    <property type="project" value="UniProtKB-KW"/>
</dbReference>
<accession>A0A9Q3DB91</accession>
<dbReference type="InterPro" id="IPR036397">
    <property type="entry name" value="RNaseH_sf"/>
</dbReference>
<dbReference type="GO" id="GO:0032196">
    <property type="term" value="P:transposition"/>
    <property type="evidence" value="ECO:0007669"/>
    <property type="project" value="UniProtKB-KW"/>
</dbReference>
<feature type="compositionally biased region" description="Polar residues" evidence="23">
    <location>
        <begin position="268"/>
        <end position="277"/>
    </location>
</feature>
<dbReference type="InterPro" id="IPR001584">
    <property type="entry name" value="Integrase_cat-core"/>
</dbReference>
<feature type="domain" description="Integrase catalytic" evidence="24">
    <location>
        <begin position="453"/>
        <end position="630"/>
    </location>
</feature>
<evidence type="ECO:0000256" key="12">
    <source>
        <dbReference type="ARBA" id="ARBA00022840"/>
    </source>
</evidence>
<dbReference type="InterPro" id="IPR039537">
    <property type="entry name" value="Retrotran_Ty1/copia-like"/>
</dbReference>
<comment type="caution">
    <text evidence="25">The sequence shown here is derived from an EMBL/GenBank/DDBJ whole genome shotgun (WGS) entry which is preliminary data.</text>
</comment>
<dbReference type="GO" id="GO:0003964">
    <property type="term" value="F:RNA-directed DNA polymerase activity"/>
    <property type="evidence" value="ECO:0007669"/>
    <property type="project" value="UniProtKB-KW"/>
</dbReference>
<evidence type="ECO:0000256" key="7">
    <source>
        <dbReference type="ARBA" id="ARBA00022723"/>
    </source>
</evidence>
<keyword evidence="7" id="KW-0479">Metal-binding</keyword>
<evidence type="ECO:0000256" key="19">
    <source>
        <dbReference type="ARBA" id="ARBA00023172"/>
    </source>
</evidence>
<feature type="region of interest" description="Disordered" evidence="23">
    <location>
        <begin position="252"/>
        <end position="277"/>
    </location>
</feature>
<keyword evidence="11" id="KW-0378">Hydrolase</keyword>
<evidence type="ECO:0000256" key="8">
    <source>
        <dbReference type="ARBA" id="ARBA00022741"/>
    </source>
</evidence>
<dbReference type="GO" id="GO:0015074">
    <property type="term" value="P:DNA integration"/>
    <property type="evidence" value="ECO:0007669"/>
    <property type="project" value="UniProtKB-KW"/>
</dbReference>
<evidence type="ECO:0000313" key="25">
    <source>
        <dbReference type="EMBL" id="MBW0499545.1"/>
    </source>
</evidence>
<reference evidence="25" key="1">
    <citation type="submission" date="2021-03" db="EMBL/GenBank/DDBJ databases">
        <title>Draft genome sequence of rust myrtle Austropuccinia psidii MF-1, a brazilian biotype.</title>
        <authorList>
            <person name="Quecine M.C."/>
            <person name="Pachon D.M.R."/>
            <person name="Bonatelli M.L."/>
            <person name="Correr F.H."/>
            <person name="Franceschini L.M."/>
            <person name="Leite T.F."/>
            <person name="Margarido G.R.A."/>
            <person name="Almeida C.A."/>
            <person name="Ferrarezi J.A."/>
            <person name="Labate C.A."/>
        </authorList>
    </citation>
    <scope>NUCLEOTIDE SEQUENCE</scope>
    <source>
        <strain evidence="25">MF-1</strain>
    </source>
</reference>
<dbReference type="Pfam" id="PF22936">
    <property type="entry name" value="Pol_BBD"/>
    <property type="match status" value="1"/>
</dbReference>
<keyword evidence="18" id="KW-0917">Virion maturation</keyword>
<keyword evidence="6" id="KW-0540">Nuclease</keyword>
<dbReference type="OrthoDB" id="3344688at2759"/>
<sequence length="1364" mass="154292">MTDKLLETKDSSNIPVLNGLNYSEWYRRIKIFLRSKELLDVCVNQVDADANTAVKNKWAKISSGAISFISSKLDPTVFSEVIDDETIDDAYLLWNKINNQYASKTAINRGRVVMDWVAISYKGNLDDFIIKCRKAMIDMASVNIKIPPDVLSYWILGKLCDDSNMYHLADSLAMSPDATENPNTTLNRLQSFARHQESKHHSSAPEKNSSALITATNMNPQFPSKMVYFCANGTHNPLNTTHKPHRCYVEFPHLRPKRKNEKDKENSSTKSSPTTHLSTAQALMTNLKMESLSSQVIIDCAATHHMFNQKSFFSEFSEMTPFVVSTGDPSSTLRGEGIGSVSLRINGGTIELKECLYVPQISKNLISLLQIFDEDITIRKLPVNLFEISNQDFKITGKIADRLMTVDCNSPQSNLTTSYLWHQRLGHPSNQTLKTLGLFPLNDPCQVCMHGKSTLLPFLGQFDKVNQLLECVHLDLVGPISPPSVAGHRYFLTIVDQFSSYKTVKFLKKKENCYEEFVNWKTFAENLHDKRIKRVISDKGGEFENTSFKMLALKCGFTHDRSPTATPQHNCFAERANRTILDKARCLMIGSNLPKQYWAEAVNTATFLSNLMPTPSRDNLSPFSLWSNKSSRIKRIRTFGCKAVILIPKHLRSWKFSPSGEDGILLGYENENSAYRILRIRDRTIVITRHALFAENHFPYIDSKLNSDSHSDRWIDLCDERDECIDNEEILTDQGSSEITEGAECLQEQSEESAQDATLNDRPVRLRVVGPRHPTIISGDISQSNILPYSRRPKTFITVKDADPISYRSALSSSHCEDWKKAISKELNSMESLKVWSVVDLQPSTKLVGTTWVFRTKRDVMNRITEYKARLCAQGFSQTLGIDYSKTFAPTGRLNSLRTLIAFSVIKGLKFQQMDVKSAFLNAPLTEDVYLSIPQGIPLDKKKVCLKLHKAIYGLKQAPLAWYNRLTVWLKSVNFKPSISDPCVFYRCGTNPVWLFLHVDDLAIFGRELSNFKSEIKKEFEVKDMGTAELMLGISICHLSDGVLLSQAHYTESLLDQYGMSNCRPVVTPMIPNQHLDKATEDDVVAFKNLNVNYRSAIGGLSYLSTATRPDISFAVSSLLQFLENPGIQHWNAFVHVLRYLRGTSSFCLMYQPRQEAKVIAYSDADWGNCRITRRSTTGFVILIGDCLVTWKTRKQPTVSLSTSEAEYKALTDLSTEVLWLRQLIQELNLITISEPVTIFDDNQGCINTANGDCNSNGRRMKHIEIQLHFIKEVIKSGKIEVLYVPSCEMLADFLTKSVCRPALQKCLLGLGVLCQREKGGVESERKRDAESIESEEKRVAESKRSHVKNTDECEIKSVLSNKE</sequence>
<organism evidence="25 26">
    <name type="scientific">Austropuccinia psidii MF-1</name>
    <dbReference type="NCBI Taxonomy" id="1389203"/>
    <lineage>
        <taxon>Eukaryota</taxon>
        <taxon>Fungi</taxon>
        <taxon>Dikarya</taxon>
        <taxon>Basidiomycota</taxon>
        <taxon>Pucciniomycotina</taxon>
        <taxon>Pucciniomycetes</taxon>
        <taxon>Pucciniales</taxon>
        <taxon>Sphaerophragmiaceae</taxon>
        <taxon>Austropuccinia</taxon>
    </lineage>
</organism>
<evidence type="ECO:0000256" key="13">
    <source>
        <dbReference type="ARBA" id="ARBA00022842"/>
    </source>
</evidence>
<keyword evidence="19" id="KW-0233">DNA recombination</keyword>
<dbReference type="InterPro" id="IPR012337">
    <property type="entry name" value="RNaseH-like_sf"/>
</dbReference>
<keyword evidence="2" id="KW-0815">Transposition</keyword>
<dbReference type="Gene3D" id="3.30.420.10">
    <property type="entry name" value="Ribonuclease H-like superfamily/Ribonuclease H"/>
    <property type="match status" value="1"/>
</dbReference>
<dbReference type="CDD" id="cd09272">
    <property type="entry name" value="RNase_HI_RT_Ty1"/>
    <property type="match status" value="1"/>
</dbReference>
<evidence type="ECO:0000256" key="5">
    <source>
        <dbReference type="ARBA" id="ARBA00022695"/>
    </source>
</evidence>
<dbReference type="Pfam" id="PF07727">
    <property type="entry name" value="RVT_2"/>
    <property type="match status" value="1"/>
</dbReference>
<evidence type="ECO:0000256" key="9">
    <source>
        <dbReference type="ARBA" id="ARBA00022750"/>
    </source>
</evidence>
<evidence type="ECO:0000256" key="6">
    <source>
        <dbReference type="ARBA" id="ARBA00022722"/>
    </source>
</evidence>
<evidence type="ECO:0000256" key="4">
    <source>
        <dbReference type="ARBA" id="ARBA00022670"/>
    </source>
</evidence>
<evidence type="ECO:0000256" key="18">
    <source>
        <dbReference type="ARBA" id="ARBA00023113"/>
    </source>
</evidence>
<dbReference type="GO" id="GO:0005524">
    <property type="term" value="F:ATP binding"/>
    <property type="evidence" value="ECO:0007669"/>
    <property type="project" value="UniProtKB-KW"/>
</dbReference>
<keyword evidence="20" id="KW-0511">Multifunctional enzyme</keyword>